<organism evidence="2">
    <name type="scientific">Arundo donax</name>
    <name type="common">Giant reed</name>
    <name type="synonym">Donax arundinaceus</name>
    <dbReference type="NCBI Taxonomy" id="35708"/>
    <lineage>
        <taxon>Eukaryota</taxon>
        <taxon>Viridiplantae</taxon>
        <taxon>Streptophyta</taxon>
        <taxon>Embryophyta</taxon>
        <taxon>Tracheophyta</taxon>
        <taxon>Spermatophyta</taxon>
        <taxon>Magnoliopsida</taxon>
        <taxon>Liliopsida</taxon>
        <taxon>Poales</taxon>
        <taxon>Poaceae</taxon>
        <taxon>PACMAD clade</taxon>
        <taxon>Arundinoideae</taxon>
        <taxon>Arundineae</taxon>
        <taxon>Arundo</taxon>
    </lineage>
</organism>
<evidence type="ECO:0000313" key="2">
    <source>
        <dbReference type="EMBL" id="JAD40930.1"/>
    </source>
</evidence>
<keyword evidence="1" id="KW-0812">Transmembrane</keyword>
<keyword evidence="1" id="KW-1133">Transmembrane helix</keyword>
<evidence type="ECO:0000256" key="1">
    <source>
        <dbReference type="SAM" id="Phobius"/>
    </source>
</evidence>
<dbReference type="EMBL" id="GBRH01256965">
    <property type="protein sequence ID" value="JAD40930.1"/>
    <property type="molecule type" value="Transcribed_RNA"/>
</dbReference>
<proteinExistence type="predicted"/>
<sequence length="54" mass="6105">MLHPLLQYYLAIHTHLVQCHSEFARNSQGGSDVSVLIFIVSLSMICLFCNCSTY</sequence>
<name>A0A0A8ZVZ8_ARUDO</name>
<keyword evidence="1" id="KW-0472">Membrane</keyword>
<protein>
    <submittedName>
        <fullName evidence="2">Uncharacterized protein</fullName>
    </submittedName>
</protein>
<dbReference type="AlphaFoldDB" id="A0A0A8ZVZ8"/>
<accession>A0A0A8ZVZ8</accession>
<feature type="transmembrane region" description="Helical" evidence="1">
    <location>
        <begin position="33"/>
        <end position="51"/>
    </location>
</feature>
<reference evidence="2" key="1">
    <citation type="submission" date="2014-09" db="EMBL/GenBank/DDBJ databases">
        <authorList>
            <person name="Magalhaes I.L.F."/>
            <person name="Oliveira U."/>
            <person name="Santos F.R."/>
            <person name="Vidigal T.H.D.A."/>
            <person name="Brescovit A.D."/>
            <person name="Santos A.J."/>
        </authorList>
    </citation>
    <scope>NUCLEOTIDE SEQUENCE</scope>
    <source>
        <tissue evidence="2">Shoot tissue taken approximately 20 cm above the soil surface</tissue>
    </source>
</reference>
<reference evidence="2" key="2">
    <citation type="journal article" date="2015" name="Data Brief">
        <title>Shoot transcriptome of the giant reed, Arundo donax.</title>
        <authorList>
            <person name="Barrero R.A."/>
            <person name="Guerrero F.D."/>
            <person name="Moolhuijzen P."/>
            <person name="Goolsby J.A."/>
            <person name="Tidwell J."/>
            <person name="Bellgard S.E."/>
            <person name="Bellgard M.I."/>
        </authorList>
    </citation>
    <scope>NUCLEOTIDE SEQUENCE</scope>
    <source>
        <tissue evidence="2">Shoot tissue taken approximately 20 cm above the soil surface</tissue>
    </source>
</reference>